<dbReference type="Pfam" id="PF07542">
    <property type="entry name" value="ATP12"/>
    <property type="match status" value="1"/>
</dbReference>
<organism evidence="7 8">
    <name type="scientific">Musa acuminata subsp. malaccensis</name>
    <name type="common">Wild banana</name>
    <name type="synonym">Musa malaccensis</name>
    <dbReference type="NCBI Taxonomy" id="214687"/>
    <lineage>
        <taxon>Eukaryota</taxon>
        <taxon>Viridiplantae</taxon>
        <taxon>Streptophyta</taxon>
        <taxon>Embryophyta</taxon>
        <taxon>Tracheophyta</taxon>
        <taxon>Spermatophyta</taxon>
        <taxon>Magnoliopsida</taxon>
        <taxon>Liliopsida</taxon>
        <taxon>Zingiberales</taxon>
        <taxon>Musaceae</taxon>
        <taxon>Musa</taxon>
    </lineage>
</organism>
<protein>
    <submittedName>
        <fullName evidence="6">(wild Malaysian banana) hypothetical protein</fullName>
    </submittedName>
</protein>
<keyword evidence="3" id="KW-0809">Transit peptide</keyword>
<dbReference type="OMA" id="WDPVLHW"/>
<comment type="subcellular location">
    <subcellularLocation>
        <location evidence="1">Mitochondrion</location>
    </subcellularLocation>
</comment>
<dbReference type="AlphaFoldDB" id="A0A804KVK0"/>
<dbReference type="Gramene" id="Ma10_t12810.1">
    <property type="protein sequence ID" value="Ma10_p12810.1"/>
    <property type="gene ID" value="Ma10_g12810"/>
</dbReference>
<reference evidence="7" key="2">
    <citation type="submission" date="2021-05" db="UniProtKB">
        <authorList>
            <consortium name="EnsemblPlants"/>
        </authorList>
    </citation>
    <scope>IDENTIFICATION</scope>
    <source>
        <strain evidence="7">subsp. malaccensis</strain>
    </source>
</reference>
<dbReference type="FunCoup" id="A0A804KVK0">
    <property type="interactions" value="2579"/>
</dbReference>
<dbReference type="SUPFAM" id="SSF160909">
    <property type="entry name" value="ATP12-like"/>
    <property type="match status" value="1"/>
</dbReference>
<dbReference type="OrthoDB" id="5673at2759"/>
<dbReference type="Proteomes" id="UP000012960">
    <property type="component" value="Unplaced"/>
</dbReference>
<dbReference type="Gene3D" id="1.10.3580.10">
    <property type="entry name" value="ATP12 ATPase"/>
    <property type="match status" value="1"/>
</dbReference>
<dbReference type="InterPro" id="IPR042272">
    <property type="entry name" value="ATP12_ATP_synth-F1-assembly_N"/>
</dbReference>
<dbReference type="EnsemblPlants" id="Ma10_t12810.1">
    <property type="protein sequence ID" value="Ma10_p12810.1"/>
    <property type="gene ID" value="Ma10_g12810"/>
</dbReference>
<evidence type="ECO:0000313" key="7">
    <source>
        <dbReference type="EnsemblPlants" id="Ma10_p12810.1"/>
    </source>
</evidence>
<proteinExistence type="inferred from homology"/>
<keyword evidence="4" id="KW-0496">Mitochondrion</keyword>
<evidence type="ECO:0000256" key="2">
    <source>
        <dbReference type="ARBA" id="ARBA00008231"/>
    </source>
</evidence>
<dbReference type="InterPro" id="IPR023335">
    <property type="entry name" value="ATP12_ortho_dom_sf"/>
</dbReference>
<dbReference type="PANTHER" id="PTHR21013:SF10">
    <property type="entry name" value="ATP SYNTHASE MITOCHONDRIAL F1 COMPLEX ASSEMBLY FACTOR 2"/>
    <property type="match status" value="1"/>
</dbReference>
<evidence type="ECO:0000313" key="8">
    <source>
        <dbReference type="Proteomes" id="UP000012960"/>
    </source>
</evidence>
<dbReference type="GO" id="GO:0005739">
    <property type="term" value="C:mitochondrion"/>
    <property type="evidence" value="ECO:0000318"/>
    <property type="project" value="GO_Central"/>
</dbReference>
<evidence type="ECO:0000256" key="1">
    <source>
        <dbReference type="ARBA" id="ARBA00004173"/>
    </source>
</evidence>
<keyword evidence="8" id="KW-1185">Reference proteome</keyword>
<dbReference type="GO" id="GO:0033615">
    <property type="term" value="P:mitochondrial proton-transporting ATP synthase complex assembly"/>
    <property type="evidence" value="ECO:0000318"/>
    <property type="project" value="GO_Central"/>
</dbReference>
<gene>
    <name evidence="6" type="ORF">GSMUA_315770.1</name>
</gene>
<evidence type="ECO:0000256" key="5">
    <source>
        <dbReference type="ARBA" id="ARBA00023186"/>
    </source>
</evidence>
<name>A0A804KVK0_MUSAM</name>
<accession>A0A804KVK0</accession>
<evidence type="ECO:0000256" key="3">
    <source>
        <dbReference type="ARBA" id="ARBA00022946"/>
    </source>
</evidence>
<evidence type="ECO:0000256" key="4">
    <source>
        <dbReference type="ARBA" id="ARBA00023128"/>
    </source>
</evidence>
<sequence length="322" mass="35520">MTSLLSRLLRSLNPLFAIRRPPTSAPAHRCLATAAASSNADDSAAAAEMDETIYVKRPGSTAATRDQTSVTMPMSFMTGSIVGKRFYKEVTTRMADDGNGWTVMLDYRTLKTPSKRPLKLQSLALAKAIAAEWDCQQTDGIRPFTMPLMKLACTALERVPLTRAKIFENLMSKFHQDLVFCRSPSDSDLTIGVHERQKEKIDPILDWVQSEFGFKPVVYTSFFGGKQDDCLAKAIEHVLKETNDFELTAIDAMAASAHSLVIPLGIFRGRLGIEEAIELIRLEEDLQVDKWGLVEGGHDVDIADLKVQISSATVLLGLSKLT</sequence>
<dbReference type="EMBL" id="HG996476">
    <property type="protein sequence ID" value="CAG1853351.1"/>
    <property type="molecule type" value="Genomic_DNA"/>
</dbReference>
<keyword evidence="5" id="KW-0143">Chaperone</keyword>
<evidence type="ECO:0000313" key="6">
    <source>
        <dbReference type="EMBL" id="CAG1853351.1"/>
    </source>
</evidence>
<reference evidence="6" key="1">
    <citation type="submission" date="2021-03" db="EMBL/GenBank/DDBJ databases">
        <authorList>
            <consortium name="Genoscope - CEA"/>
            <person name="William W."/>
        </authorList>
    </citation>
    <scope>NUCLEOTIDE SEQUENCE</scope>
    <source>
        <strain evidence="6">Doubled-haploid Pahang</strain>
    </source>
</reference>
<dbReference type="InterPro" id="IPR011419">
    <property type="entry name" value="ATP12_ATP_synth-F1-assembly"/>
</dbReference>
<comment type="similarity">
    <text evidence="2">Belongs to the ATP12 family.</text>
</comment>
<dbReference type="Gene3D" id="3.30.2180.10">
    <property type="entry name" value="ATP12-like"/>
    <property type="match status" value="1"/>
</dbReference>
<dbReference type="PANTHER" id="PTHR21013">
    <property type="entry name" value="ATP SYNTHASE MITOCHONDRIAL F1 COMPLEX ASSEMBLY FACTOR 2/ATP12 PROTEIN, MITOCHONDRIAL PRECURSOR"/>
    <property type="match status" value="1"/>
</dbReference>